<dbReference type="InterPro" id="IPR004323">
    <property type="entry name" value="Ion_tolerance_CutA"/>
</dbReference>
<dbReference type="Proteomes" id="UP000747399">
    <property type="component" value="Unassembled WGS sequence"/>
</dbReference>
<proteinExistence type="inferred from homology"/>
<dbReference type="Gene3D" id="3.30.70.120">
    <property type="match status" value="1"/>
</dbReference>
<comment type="similarity">
    <text evidence="1">Belongs to the CutA family.</text>
</comment>
<evidence type="ECO:0000256" key="1">
    <source>
        <dbReference type="ARBA" id="ARBA00010169"/>
    </source>
</evidence>
<gene>
    <name evidence="3" type="ORF">Vafri_8782</name>
</gene>
<dbReference type="InterPro" id="IPR015867">
    <property type="entry name" value="N-reg_PII/ATP_PRibTrfase_C"/>
</dbReference>
<feature type="region of interest" description="Disordered" evidence="2">
    <location>
        <begin position="191"/>
        <end position="214"/>
    </location>
</feature>
<feature type="compositionally biased region" description="Low complexity" evidence="2">
    <location>
        <begin position="193"/>
        <end position="207"/>
    </location>
</feature>
<sequence>MFRNPTALRTRSELYSSTTTIVLKTNTPGIDKPCADIESHNLSLQLNASGHPAQPSYHRHPRPCSFLPGRLVLLPSAFTCCTECPPQPPHENFHNRMMACCGSTTTPRALCATFRLAPRISPITTSTHTRTHCAVLGSDGGNAARSGAGLPVAMTTTTTTTTTIAAAPGTSRLRSRPCVSSRVSWALPHAANPQLQSPSKPFQSSQPHSRGPLSRRSVLKAGILAPLGWAECRALLEAPGRGGPLSSVAAAAAMSTSTASAAGTASPSGAIVVYVTVPNAQVGEDLAAKLVEAKLAACVNILPGLTSIYTWKGKVEKDSELLLIIKSRHELLTELTAFVRANHPYDEPEVIALPILGGSPSYLQWLMDNTRGAGAGADTATDTA</sequence>
<protein>
    <submittedName>
        <fullName evidence="3">Uncharacterized protein</fullName>
    </submittedName>
</protein>
<dbReference type="GO" id="GO:0010038">
    <property type="term" value="P:response to metal ion"/>
    <property type="evidence" value="ECO:0007669"/>
    <property type="project" value="InterPro"/>
</dbReference>
<dbReference type="InterPro" id="IPR011322">
    <property type="entry name" value="N-reg_PII-like_a/b"/>
</dbReference>
<dbReference type="PANTHER" id="PTHR23419:SF8">
    <property type="entry name" value="FI09726P"/>
    <property type="match status" value="1"/>
</dbReference>
<name>A0A8J4B372_9CHLO</name>
<evidence type="ECO:0000313" key="4">
    <source>
        <dbReference type="Proteomes" id="UP000747399"/>
    </source>
</evidence>
<dbReference type="GO" id="GO:0005507">
    <property type="term" value="F:copper ion binding"/>
    <property type="evidence" value="ECO:0007669"/>
    <property type="project" value="TreeGrafter"/>
</dbReference>
<comment type="caution">
    <text evidence="3">The sequence shown here is derived from an EMBL/GenBank/DDBJ whole genome shotgun (WGS) entry which is preliminary data.</text>
</comment>
<keyword evidence="4" id="KW-1185">Reference proteome</keyword>
<accession>A0A8J4B372</accession>
<dbReference type="EMBL" id="BNCO01000014">
    <property type="protein sequence ID" value="GIL53096.1"/>
    <property type="molecule type" value="Genomic_DNA"/>
</dbReference>
<dbReference type="Pfam" id="PF03091">
    <property type="entry name" value="CutA1"/>
    <property type="match status" value="1"/>
</dbReference>
<reference evidence="3" key="1">
    <citation type="journal article" date="2021" name="Proc. Natl. Acad. Sci. U.S.A.">
        <title>Three genomes in the algal genus Volvox reveal the fate of a haploid sex-determining region after a transition to homothallism.</title>
        <authorList>
            <person name="Yamamoto K."/>
            <person name="Hamaji T."/>
            <person name="Kawai-Toyooka H."/>
            <person name="Matsuzaki R."/>
            <person name="Takahashi F."/>
            <person name="Nishimura Y."/>
            <person name="Kawachi M."/>
            <person name="Noguchi H."/>
            <person name="Minakuchi Y."/>
            <person name="Umen J.G."/>
            <person name="Toyoda A."/>
            <person name="Nozaki H."/>
        </authorList>
    </citation>
    <scope>NUCLEOTIDE SEQUENCE</scope>
    <source>
        <strain evidence="3">NIES-3780</strain>
    </source>
</reference>
<dbReference type="PANTHER" id="PTHR23419">
    <property type="entry name" value="DIVALENT CATION TOLERANCE CUTA-RELATED"/>
    <property type="match status" value="1"/>
</dbReference>
<dbReference type="SUPFAM" id="SSF54913">
    <property type="entry name" value="GlnB-like"/>
    <property type="match status" value="1"/>
</dbReference>
<evidence type="ECO:0000313" key="3">
    <source>
        <dbReference type="EMBL" id="GIL53096.1"/>
    </source>
</evidence>
<organism evidence="3 4">
    <name type="scientific">Volvox africanus</name>
    <dbReference type="NCBI Taxonomy" id="51714"/>
    <lineage>
        <taxon>Eukaryota</taxon>
        <taxon>Viridiplantae</taxon>
        <taxon>Chlorophyta</taxon>
        <taxon>core chlorophytes</taxon>
        <taxon>Chlorophyceae</taxon>
        <taxon>CS clade</taxon>
        <taxon>Chlamydomonadales</taxon>
        <taxon>Volvocaceae</taxon>
        <taxon>Volvox</taxon>
    </lineage>
</organism>
<dbReference type="AlphaFoldDB" id="A0A8J4B372"/>
<evidence type="ECO:0000256" key="2">
    <source>
        <dbReference type="SAM" id="MobiDB-lite"/>
    </source>
</evidence>